<dbReference type="RefSeq" id="WP_006297598.1">
    <property type="nucleotide sequence ID" value="NZ_AEGR01000052.1"/>
</dbReference>
<feature type="domain" description="Phytase-like" evidence="3">
    <location>
        <begin position="111"/>
        <end position="445"/>
    </location>
</feature>
<dbReference type="Proteomes" id="UP000016368">
    <property type="component" value="Unassembled WGS sequence"/>
</dbReference>
<dbReference type="PANTHER" id="PTHR37957">
    <property type="entry name" value="BLR7070 PROTEIN"/>
    <property type="match status" value="1"/>
</dbReference>
<gene>
    <name evidence="4" type="ORF">HGR_07806</name>
</gene>
<dbReference type="eggNOG" id="COG4222">
    <property type="taxonomic scope" value="Bacteria"/>
</dbReference>
<accession>F3KSY2</accession>
<evidence type="ECO:0000256" key="1">
    <source>
        <dbReference type="SAM" id="MobiDB-lite"/>
    </source>
</evidence>
<keyword evidence="2" id="KW-0732">Signal</keyword>
<dbReference type="EMBL" id="AEGR01000052">
    <property type="protein sequence ID" value="EGI77201.1"/>
    <property type="molecule type" value="Genomic_DNA"/>
</dbReference>
<evidence type="ECO:0000313" key="4">
    <source>
        <dbReference type="EMBL" id="EGI77201.1"/>
    </source>
</evidence>
<dbReference type="Pfam" id="PF13449">
    <property type="entry name" value="Phytase-like"/>
    <property type="match status" value="1"/>
</dbReference>
<evidence type="ECO:0000313" key="5">
    <source>
        <dbReference type="Proteomes" id="UP000016368"/>
    </source>
</evidence>
<evidence type="ECO:0000259" key="3">
    <source>
        <dbReference type="Pfam" id="PF13449"/>
    </source>
</evidence>
<reference evidence="4 5" key="1">
    <citation type="journal article" date="2011" name="EMBO J.">
        <title>Structural diversity of bacterial flagellar motors.</title>
        <authorList>
            <person name="Chen S."/>
            <person name="Beeby M."/>
            <person name="Murphy G.E."/>
            <person name="Leadbetter J.R."/>
            <person name="Hendrixson D.R."/>
            <person name="Briegel A."/>
            <person name="Li Z."/>
            <person name="Shi J."/>
            <person name="Tocheva E.I."/>
            <person name="Muller A."/>
            <person name="Dobro M.J."/>
            <person name="Jensen G.J."/>
        </authorList>
    </citation>
    <scope>NUCLEOTIDE SEQUENCE [LARGE SCALE GENOMIC DNA]</scope>
    <source>
        <strain evidence="4 5">ATCC 19624</strain>
    </source>
</reference>
<dbReference type="AlphaFoldDB" id="F3KSY2"/>
<evidence type="ECO:0000256" key="2">
    <source>
        <dbReference type="SAM" id="SignalP"/>
    </source>
</evidence>
<name>F3KSY2_9BURK</name>
<keyword evidence="5" id="KW-1185">Reference proteome</keyword>
<dbReference type="PANTHER" id="PTHR37957:SF1">
    <property type="entry name" value="PHYTASE-LIKE DOMAIN-CONTAINING PROTEIN"/>
    <property type="match status" value="1"/>
</dbReference>
<sequence>MPSRRVRPHSLLTPLSLSPLLLALALLSGTSAAQAQQAAPAVTATLAGHAALPADTTTPAPRDAGAFFATSGKFANGARVRNEKLGSEPSYTTAGGSKPRATGGALPVKGQAVQGFSGIVALDRDHYLVLTDNGFGSKINSQDALLMVHTAQVDWKSGKVTLRKTTFLHDPDRKVPFAIQNEATEKRYLTGADFDVESIQKIGNTLWIGDEFGPYLLQTDLNGKVLGVTETVVDGKNFRSPDHYLNSRLPNLPADAMPQWEVRRSGGFEPMAQSPDGKTLYPAFEWPLYDAQTKTFEKSNDRIYTHILEFDVAARRYTGKQWKYAFEESGNVMADFQLLNATTGLVIERDDASEGMAPACAGEERPDCFARPAKFKRVYKIDLSSTDANGFVRKVAYIDLLKIANPQRLAKRGPNEEVFSLPHLGPEGLAIVDAHHIIVVNDNNYPGSSGRQLGKPDDDELTLLDIQALVDAK</sequence>
<feature type="region of interest" description="Disordered" evidence="1">
    <location>
        <begin position="84"/>
        <end position="106"/>
    </location>
</feature>
<feature type="chain" id="PRO_5003296851" description="Phytase-like domain-containing protein" evidence="2">
    <location>
        <begin position="36"/>
        <end position="473"/>
    </location>
</feature>
<organism evidence="4 5">
    <name type="scientific">Hylemonella gracilis ATCC 19624</name>
    <dbReference type="NCBI Taxonomy" id="887062"/>
    <lineage>
        <taxon>Bacteria</taxon>
        <taxon>Pseudomonadati</taxon>
        <taxon>Pseudomonadota</taxon>
        <taxon>Betaproteobacteria</taxon>
        <taxon>Burkholderiales</taxon>
        <taxon>Comamonadaceae</taxon>
        <taxon>Hylemonella</taxon>
    </lineage>
</organism>
<dbReference type="InterPro" id="IPR027372">
    <property type="entry name" value="Phytase-like_dom"/>
</dbReference>
<dbReference type="OrthoDB" id="384721at2"/>
<protein>
    <recommendedName>
        <fullName evidence="3">Phytase-like domain-containing protein</fullName>
    </recommendedName>
</protein>
<comment type="caution">
    <text evidence="4">The sequence shown here is derived from an EMBL/GenBank/DDBJ whole genome shotgun (WGS) entry which is preliminary data.</text>
</comment>
<feature type="signal peptide" evidence="2">
    <location>
        <begin position="1"/>
        <end position="35"/>
    </location>
</feature>
<dbReference type="STRING" id="887062.HGR_07806"/>
<proteinExistence type="predicted"/>